<dbReference type="EMBL" id="JBHPBY010000104">
    <property type="protein sequence ID" value="MFC1850513.1"/>
    <property type="molecule type" value="Genomic_DNA"/>
</dbReference>
<evidence type="ECO:0000313" key="2">
    <source>
        <dbReference type="EMBL" id="MFC1850513.1"/>
    </source>
</evidence>
<evidence type="ECO:0000256" key="1">
    <source>
        <dbReference type="SAM" id="Phobius"/>
    </source>
</evidence>
<keyword evidence="1" id="KW-0812">Transmembrane</keyword>
<dbReference type="Proteomes" id="UP001594351">
    <property type="component" value="Unassembled WGS sequence"/>
</dbReference>
<feature type="transmembrane region" description="Helical" evidence="1">
    <location>
        <begin position="82"/>
        <end position="104"/>
    </location>
</feature>
<proteinExistence type="predicted"/>
<feature type="transmembrane region" description="Helical" evidence="1">
    <location>
        <begin position="42"/>
        <end position="62"/>
    </location>
</feature>
<comment type="caution">
    <text evidence="2">The sequence shown here is derived from an EMBL/GenBank/DDBJ whole genome shotgun (WGS) entry which is preliminary data.</text>
</comment>
<sequence>MLHYLVMASLFVLAGVYLWWIHHRVVDQVVRGLEDAQEWRKALLRAGWIMILILLVNAQAFVKMNLLVWEIGNGEAGTWVKLLTTHLSVLCGTGSLMWLVVLSLREPAVFEEPRPQLGTFRAMVVVTEKLLPRFWWAALGLGTVFGFAAGPGLVIFLAIELTLFWVAGRISLIIQRRQLLQQQHNGNNK</sequence>
<keyword evidence="1" id="KW-0472">Membrane</keyword>
<name>A0ABV6YWT3_UNCC1</name>
<organism evidence="2 3">
    <name type="scientific">candidate division CSSED10-310 bacterium</name>
    <dbReference type="NCBI Taxonomy" id="2855610"/>
    <lineage>
        <taxon>Bacteria</taxon>
        <taxon>Bacteria division CSSED10-310</taxon>
    </lineage>
</organism>
<accession>A0ABV6YWT3</accession>
<feature type="transmembrane region" description="Helical" evidence="1">
    <location>
        <begin position="154"/>
        <end position="174"/>
    </location>
</feature>
<keyword evidence="1" id="KW-1133">Transmembrane helix</keyword>
<feature type="transmembrane region" description="Helical" evidence="1">
    <location>
        <begin position="6"/>
        <end position="22"/>
    </location>
</feature>
<feature type="transmembrane region" description="Helical" evidence="1">
    <location>
        <begin position="130"/>
        <end position="148"/>
    </location>
</feature>
<reference evidence="2 3" key="1">
    <citation type="submission" date="2024-09" db="EMBL/GenBank/DDBJ databases">
        <title>Laminarin stimulates single cell rates of sulfate reduction while oxygen inhibits transcriptomic activity in coastal marine sediment.</title>
        <authorList>
            <person name="Lindsay M."/>
            <person name="Orcutt B."/>
            <person name="Emerson D."/>
            <person name="Stepanauskas R."/>
            <person name="D'Angelo T."/>
        </authorList>
    </citation>
    <scope>NUCLEOTIDE SEQUENCE [LARGE SCALE GENOMIC DNA]</scope>
    <source>
        <strain evidence="2">SAG AM-311-K15</strain>
    </source>
</reference>
<gene>
    <name evidence="2" type="ORF">ACFL27_10010</name>
</gene>
<evidence type="ECO:0000313" key="3">
    <source>
        <dbReference type="Proteomes" id="UP001594351"/>
    </source>
</evidence>
<protein>
    <submittedName>
        <fullName evidence="2">Uncharacterized protein</fullName>
    </submittedName>
</protein>
<keyword evidence="3" id="KW-1185">Reference proteome</keyword>